<organism evidence="2 3">
    <name type="scientific">Geothrix oryzae</name>
    <dbReference type="NCBI Taxonomy" id="2927975"/>
    <lineage>
        <taxon>Bacteria</taxon>
        <taxon>Pseudomonadati</taxon>
        <taxon>Acidobacteriota</taxon>
        <taxon>Holophagae</taxon>
        <taxon>Holophagales</taxon>
        <taxon>Holophagaceae</taxon>
        <taxon>Geothrix</taxon>
    </lineage>
</organism>
<name>A0ABM8DT79_9BACT</name>
<feature type="domain" description="PD-(D/E)XK endonuclease-like" evidence="1">
    <location>
        <begin position="651"/>
        <end position="968"/>
    </location>
</feature>
<keyword evidence="3" id="KW-1185">Reference proteome</keyword>
<dbReference type="Proteomes" id="UP001242010">
    <property type="component" value="Chromosome"/>
</dbReference>
<gene>
    <name evidence="2" type="ORF">GETHOR_23580</name>
</gene>
<proteinExistence type="predicted"/>
<dbReference type="RefSeq" id="WP_286353976.1">
    <property type="nucleotide sequence ID" value="NZ_AP027079.1"/>
</dbReference>
<dbReference type="Pfam" id="PF12705">
    <property type="entry name" value="PDDEXK_1"/>
    <property type="match status" value="1"/>
</dbReference>
<protein>
    <recommendedName>
        <fullName evidence="1">PD-(D/E)XK endonuclease-like domain-containing protein</fullName>
    </recommendedName>
</protein>
<dbReference type="InterPro" id="IPR038726">
    <property type="entry name" value="PDDEXK_AddAB-type"/>
</dbReference>
<reference evidence="3" key="1">
    <citation type="journal article" date="2023" name="Int. J. Syst. Evol. Microbiol.">
        <title>Mesoterricola silvestris gen. nov., sp. nov., Mesoterricola sediminis sp. nov., Geothrix oryzae sp. nov., Geothrix edaphica sp. nov., Geothrix rubra sp. nov., and Geothrix limicola sp. nov., six novel members of Acidobacteriota isolated from soils.</title>
        <authorList>
            <person name="Itoh H."/>
            <person name="Sugisawa Y."/>
            <person name="Mise K."/>
            <person name="Xu Z."/>
            <person name="Kuniyasu M."/>
            <person name="Ushijima N."/>
            <person name="Kawano K."/>
            <person name="Kobayashi E."/>
            <person name="Shiratori Y."/>
            <person name="Masuda Y."/>
            <person name="Senoo K."/>
        </authorList>
    </citation>
    <scope>NUCLEOTIDE SEQUENCE [LARGE SCALE GENOMIC DNA]</scope>
    <source>
        <strain evidence="3">Red222</strain>
    </source>
</reference>
<dbReference type="EMBL" id="AP027079">
    <property type="protein sequence ID" value="BDU70257.1"/>
    <property type="molecule type" value="Genomic_DNA"/>
</dbReference>
<dbReference type="InterPro" id="IPR011604">
    <property type="entry name" value="PDDEXK-like_dom_sf"/>
</dbReference>
<evidence type="ECO:0000313" key="2">
    <source>
        <dbReference type="EMBL" id="BDU70257.1"/>
    </source>
</evidence>
<sequence>MSYDPFDGVLLNDPRPPVSGAVSLMLHLRVARRLAKAQGRTAGPGLEALKARAQACRELLAQGLLPATLRHLQAHGLDLGLPKAAHSLASVLAHLEAYLKEVETGGYLEPDLALWHAVDLELSGKRGLWIERTEADGPIEAGLRDLVPSRLRALACVPGLGGATFRLAAQKGGEASGLFGSAQPLVAWFLDGLEAHGDSLPNDLDLSEPKGWGSAPWSPALESLFEGPLDLREHADTFQRGLVEGPLDLLRHAVEQVCVWLDAGIPPAEITLIHPEPQAVAAFLAPLLAEEGVALHVRGGLVPLLASEAWSPIWTLLLGVQRLDPCAVSAGLRASKRDDLRHWADALALADQSGTLAFEGSFMHLRDRVKDYAQGIWQELAALRGTTQTAHRWAERLESLATTLRLPMDPDDFYSPLGLLKEAWGLETWTFADMLLALEAFLDAARSSEIPRAVEGLRLVTPSTILDDWSGARATLILDLSEGAWPSRPAENPDLDGDRKAAINHALLAWSQVEPSAIFPPALQRFWLPRSEHGDQIPRAFQREAYAFNKVLAMTRERLVVLSPAQDEDGRMTSQGPFWTALEGAAPWRTDSAPHSRLRWRWEGHDQSPRHQARATAAQAHPASEALLAEASVFDRAPGLRTAWLKGQDSASPTALEGLAKCPFRSLAERVWGLQTFDARTRMSMAVGILVHHIMEEALAPFVGVEDWPTAFQTALGLGPEASADDLIPHLQSLWQDRQDPWLKELDRHTPQGQWPQAVLRLESLLPNLAAALLRDVQAESPEKGEFVLLDPTRLPAPKAKKAAAPPPETWRRTLLALEGTLGPVAMNLGEGRTLLVSGNVDRIERWTSDSLSFLRVVDYKTSKETYLKAYAEDEAPFASHLQTPLYMLLAEQVYPSERATAVLFPLRDEEPKPFTKHLVTLAEAGPGGAWREKLLTNLARFDARLESGDFPPTPGEHCSQCQLAALCGRPVDVTVETDGEGD</sequence>
<evidence type="ECO:0000313" key="3">
    <source>
        <dbReference type="Proteomes" id="UP001242010"/>
    </source>
</evidence>
<evidence type="ECO:0000259" key="1">
    <source>
        <dbReference type="Pfam" id="PF12705"/>
    </source>
</evidence>
<dbReference type="Gene3D" id="3.90.320.10">
    <property type="match status" value="1"/>
</dbReference>
<accession>A0ABM8DT79</accession>